<name>A0A1G9IY84_9BACT</name>
<organism evidence="2 3">
    <name type="scientific">Siphonobacter aquaeclarae</name>
    <dbReference type="NCBI Taxonomy" id="563176"/>
    <lineage>
        <taxon>Bacteria</taxon>
        <taxon>Pseudomonadati</taxon>
        <taxon>Bacteroidota</taxon>
        <taxon>Cytophagia</taxon>
        <taxon>Cytophagales</taxon>
        <taxon>Cytophagaceae</taxon>
        <taxon>Siphonobacter</taxon>
    </lineage>
</organism>
<evidence type="ECO:0000313" key="3">
    <source>
        <dbReference type="Proteomes" id="UP000198901"/>
    </source>
</evidence>
<dbReference type="STRING" id="563176.SAMN04488090_0666"/>
<feature type="transmembrane region" description="Helical" evidence="1">
    <location>
        <begin position="180"/>
        <end position="200"/>
    </location>
</feature>
<dbReference type="EMBL" id="FNGS01000001">
    <property type="protein sequence ID" value="SDL29996.1"/>
    <property type="molecule type" value="Genomic_DNA"/>
</dbReference>
<accession>A0A1G9IY84</accession>
<keyword evidence="3" id="KW-1185">Reference proteome</keyword>
<evidence type="ECO:0000313" key="2">
    <source>
        <dbReference type="EMBL" id="SDL29996.1"/>
    </source>
</evidence>
<gene>
    <name evidence="2" type="ORF">SAMN04488090_0666</name>
</gene>
<feature type="transmembrane region" description="Helical" evidence="1">
    <location>
        <begin position="20"/>
        <end position="41"/>
    </location>
</feature>
<keyword evidence="1" id="KW-1133">Transmembrane helix</keyword>
<feature type="transmembrane region" description="Helical" evidence="1">
    <location>
        <begin position="147"/>
        <end position="173"/>
    </location>
</feature>
<feature type="transmembrane region" description="Helical" evidence="1">
    <location>
        <begin position="102"/>
        <end position="127"/>
    </location>
</feature>
<feature type="transmembrane region" description="Helical" evidence="1">
    <location>
        <begin position="61"/>
        <end position="81"/>
    </location>
</feature>
<evidence type="ECO:0000256" key="1">
    <source>
        <dbReference type="SAM" id="Phobius"/>
    </source>
</evidence>
<dbReference type="OrthoDB" id="5946463at2"/>
<evidence type="ECO:0008006" key="4">
    <source>
        <dbReference type="Google" id="ProtNLM"/>
    </source>
</evidence>
<proteinExistence type="predicted"/>
<dbReference type="Pfam" id="PF12730">
    <property type="entry name" value="ABC2_membrane_4"/>
    <property type="match status" value="1"/>
</dbReference>
<sequence>MVSFLTHFTAEIRKLKGTRVIWLAAIAPFFVVITAWLAAFLNGDRMYVRGVNPWIDFTGHVLIGWTLFVFPIYVSLLSALFHSIEHRADMWKMVYSLPIPRAVVYFVKFLLFTAIVFFSHILLWGMAESGGWLLGIARPSLDFQFYSLHRVLLEGCSGCFLAGLGVVAIQFFLGFRYSSFLIPAGMGLLITMTGAISRSWPVSQASPYLWAVSFFNSSIDVHNWQYIFILLGIVTYCLVGLAGKYSAPDRI</sequence>
<dbReference type="AlphaFoldDB" id="A0A1G9IY84"/>
<dbReference type="RefSeq" id="WP_093197645.1">
    <property type="nucleotide sequence ID" value="NZ_FNGS01000001.1"/>
</dbReference>
<feature type="transmembrane region" description="Helical" evidence="1">
    <location>
        <begin position="224"/>
        <end position="243"/>
    </location>
</feature>
<dbReference type="CDD" id="cd21809">
    <property type="entry name" value="ABC-2_lan_permease-like"/>
    <property type="match status" value="1"/>
</dbReference>
<protein>
    <recommendedName>
        <fullName evidence="4">ABC-2 family transporter protein</fullName>
    </recommendedName>
</protein>
<dbReference type="Proteomes" id="UP000198901">
    <property type="component" value="Unassembled WGS sequence"/>
</dbReference>
<keyword evidence="1" id="KW-0812">Transmembrane</keyword>
<reference evidence="2 3" key="1">
    <citation type="submission" date="2016-10" db="EMBL/GenBank/DDBJ databases">
        <authorList>
            <person name="de Groot N.N."/>
        </authorList>
    </citation>
    <scope>NUCLEOTIDE SEQUENCE [LARGE SCALE GENOMIC DNA]</scope>
    <source>
        <strain evidence="2 3">DSM 21668</strain>
    </source>
</reference>
<keyword evidence="1" id="KW-0472">Membrane</keyword>